<sequence length="375" mass="44599">MNDYELRYEILALTLGVKDNDKIFTVSEDLKKSYLILFSTYQKMIEQDTTAFFVDKEQKEKIIASLKNTLDFYEATNRESIKQLLEKLENNHPTSFFMLPLDYLINDSLDAIHTSGIIVYKRDEAYTLMMIDKNRFDPVNYITIAKDDLDSLSHYLFHSNKVHPFDKDLYGELNEFVFLSKEKKLSPLNIKMNKQFISNCLFSEIEATLKTALFNCKINLFEHHPSQTTISPKWGSIFSFHSTLEIRKRFLTALKTNNTEFNKTLDYLFETYYLNRKNYAKKIKWKRDEKFINRLSNKNDPLSKLKYFILKPFFQIEGQSKWIHYKIANAKKFRADPKTKIDFTSIQQKLEKSTRTDQIENLTFLHSRYSFTNER</sequence>
<dbReference type="OrthoDB" id="2195100at2"/>
<reference evidence="2 3" key="1">
    <citation type="journal article" date="2017" name="BMC Microbiol.">
        <title>Comparative genomics of Enterococcus spp. isolated from bovine feces.</title>
        <authorList>
            <person name="Beukers A.G."/>
            <person name="Zaheer R."/>
            <person name="Goji N."/>
            <person name="Amoako K.K."/>
            <person name="Chaves A.V."/>
            <person name="Ward M.P."/>
            <person name="McAllister T.A."/>
        </authorList>
    </citation>
    <scope>NUCLEOTIDE SEQUENCE [LARGE SCALE GENOMIC DNA]</scope>
    <source>
        <strain evidence="2 3">F1129D 143</strain>
    </source>
</reference>
<protein>
    <submittedName>
        <fullName evidence="2">Uncharacterized protein</fullName>
    </submittedName>
</protein>
<comment type="caution">
    <text evidence="2">The sequence shown here is derived from an EMBL/GenBank/DDBJ whole genome shotgun (WGS) entry which is preliminary data.</text>
</comment>
<dbReference type="AlphaFoldDB" id="A0A1V8Y974"/>
<evidence type="ECO:0000256" key="1">
    <source>
        <dbReference type="SAM" id="Coils"/>
    </source>
</evidence>
<accession>A0A1V8Y974</accession>
<evidence type="ECO:0000313" key="2">
    <source>
        <dbReference type="EMBL" id="OQO68876.1"/>
    </source>
</evidence>
<name>A0A1V8Y974_9ENTE</name>
<dbReference type="EMBL" id="MJEA01000013">
    <property type="protein sequence ID" value="OQO68876.1"/>
    <property type="molecule type" value="Genomic_DNA"/>
</dbReference>
<evidence type="ECO:0000313" key="3">
    <source>
        <dbReference type="Proteomes" id="UP000192477"/>
    </source>
</evidence>
<dbReference type="STRING" id="112904.BH747_10800"/>
<dbReference type="RefSeq" id="WP_081184474.1">
    <property type="nucleotide sequence ID" value="NZ_MJEA01000013.1"/>
</dbReference>
<keyword evidence="1" id="KW-0175">Coiled coil</keyword>
<organism evidence="2 3">
    <name type="scientific">Enterococcus villorum</name>
    <dbReference type="NCBI Taxonomy" id="112904"/>
    <lineage>
        <taxon>Bacteria</taxon>
        <taxon>Bacillati</taxon>
        <taxon>Bacillota</taxon>
        <taxon>Bacilli</taxon>
        <taxon>Lactobacillales</taxon>
        <taxon>Enterococcaceae</taxon>
        <taxon>Enterococcus</taxon>
    </lineage>
</organism>
<dbReference type="Proteomes" id="UP000192477">
    <property type="component" value="Unassembled WGS sequence"/>
</dbReference>
<feature type="coiled-coil region" evidence="1">
    <location>
        <begin position="56"/>
        <end position="83"/>
    </location>
</feature>
<gene>
    <name evidence="2" type="ORF">BH747_10800</name>
</gene>
<proteinExistence type="predicted"/>